<evidence type="ECO:0000313" key="1">
    <source>
        <dbReference type="EMBL" id="MED6129203.1"/>
    </source>
</evidence>
<accession>A0ABU6S065</accession>
<evidence type="ECO:0000313" key="2">
    <source>
        <dbReference type="Proteomes" id="UP001341840"/>
    </source>
</evidence>
<gene>
    <name evidence="1" type="ORF">PIB30_105591</name>
</gene>
<feature type="non-terminal residue" evidence="1">
    <location>
        <position position="1"/>
    </location>
</feature>
<dbReference type="Proteomes" id="UP001341840">
    <property type="component" value="Unassembled WGS sequence"/>
</dbReference>
<proteinExistence type="predicted"/>
<organism evidence="1 2">
    <name type="scientific">Stylosanthes scabra</name>
    <dbReference type="NCBI Taxonomy" id="79078"/>
    <lineage>
        <taxon>Eukaryota</taxon>
        <taxon>Viridiplantae</taxon>
        <taxon>Streptophyta</taxon>
        <taxon>Embryophyta</taxon>
        <taxon>Tracheophyta</taxon>
        <taxon>Spermatophyta</taxon>
        <taxon>Magnoliopsida</taxon>
        <taxon>eudicotyledons</taxon>
        <taxon>Gunneridae</taxon>
        <taxon>Pentapetalae</taxon>
        <taxon>rosids</taxon>
        <taxon>fabids</taxon>
        <taxon>Fabales</taxon>
        <taxon>Fabaceae</taxon>
        <taxon>Papilionoideae</taxon>
        <taxon>50 kb inversion clade</taxon>
        <taxon>dalbergioids sensu lato</taxon>
        <taxon>Dalbergieae</taxon>
        <taxon>Pterocarpus clade</taxon>
        <taxon>Stylosanthes</taxon>
    </lineage>
</organism>
<protein>
    <submittedName>
        <fullName evidence="1">Uncharacterized protein</fullName>
    </submittedName>
</protein>
<sequence>IIEATSEENRAERARANEAANVKFDAIRSSLTQLLQDRSWSLSLSMEHTHGSNSGFEFQPRFGLNRRVNFDLLKFMAQMLWGGFSLLISTLNFSESLMMSKSELQQFIWLGQLSHDSKCRNA</sequence>
<dbReference type="EMBL" id="JASCZI010034132">
    <property type="protein sequence ID" value="MED6129203.1"/>
    <property type="molecule type" value="Genomic_DNA"/>
</dbReference>
<keyword evidence="2" id="KW-1185">Reference proteome</keyword>
<comment type="caution">
    <text evidence="1">The sequence shown here is derived from an EMBL/GenBank/DDBJ whole genome shotgun (WGS) entry which is preliminary data.</text>
</comment>
<name>A0ABU6S065_9FABA</name>
<reference evidence="1 2" key="1">
    <citation type="journal article" date="2023" name="Plants (Basel)">
        <title>Bridging the Gap: Combining Genomics and Transcriptomics Approaches to Understand Stylosanthes scabra, an Orphan Legume from the Brazilian Caatinga.</title>
        <authorList>
            <person name="Ferreira-Neto J.R.C."/>
            <person name="da Silva M.D."/>
            <person name="Binneck E."/>
            <person name="de Melo N.F."/>
            <person name="da Silva R.H."/>
            <person name="de Melo A.L.T.M."/>
            <person name="Pandolfi V."/>
            <person name="Bustamante F.O."/>
            <person name="Brasileiro-Vidal A.C."/>
            <person name="Benko-Iseppon A.M."/>
        </authorList>
    </citation>
    <scope>NUCLEOTIDE SEQUENCE [LARGE SCALE GENOMIC DNA]</scope>
    <source>
        <tissue evidence="1">Leaves</tissue>
    </source>
</reference>